<dbReference type="SUPFAM" id="SSF57667">
    <property type="entry name" value="beta-beta-alpha zinc fingers"/>
    <property type="match status" value="2"/>
</dbReference>
<evidence type="ECO:0000256" key="5">
    <source>
        <dbReference type="PROSITE-ProRule" id="PRU00042"/>
    </source>
</evidence>
<dbReference type="AlphaFoldDB" id="A0A3Q4GG16"/>
<dbReference type="Proteomes" id="UP000261580">
    <property type="component" value="Unassembled WGS sequence"/>
</dbReference>
<dbReference type="FunFam" id="3.30.160.60:FF:000912">
    <property type="entry name" value="Zinc finger protein 660"/>
    <property type="match status" value="1"/>
</dbReference>
<dbReference type="FunFam" id="3.30.160.60:FF:000096">
    <property type="entry name" value="Zinc finger and BTB domain-containing protein 18 isoform 1"/>
    <property type="match status" value="1"/>
</dbReference>
<proteinExistence type="predicted"/>
<evidence type="ECO:0000256" key="4">
    <source>
        <dbReference type="ARBA" id="ARBA00022833"/>
    </source>
</evidence>
<dbReference type="FunFam" id="3.30.160.60:FF:002452">
    <property type="entry name" value="zinc finger protein 142 isoform X4"/>
    <property type="match status" value="1"/>
</dbReference>
<feature type="domain" description="C2H2-type" evidence="7">
    <location>
        <begin position="215"/>
        <end position="242"/>
    </location>
</feature>
<keyword evidence="4" id="KW-0862">Zinc</keyword>
<evidence type="ECO:0000256" key="2">
    <source>
        <dbReference type="ARBA" id="ARBA00022737"/>
    </source>
</evidence>
<dbReference type="PANTHER" id="PTHR23235">
    <property type="entry name" value="KRUEPPEL-LIKE TRANSCRIPTION FACTOR"/>
    <property type="match status" value="1"/>
</dbReference>
<evidence type="ECO:0000256" key="6">
    <source>
        <dbReference type="SAM" id="MobiDB-lite"/>
    </source>
</evidence>
<dbReference type="Gene3D" id="3.30.160.60">
    <property type="entry name" value="Classic Zinc Finger"/>
    <property type="match status" value="3"/>
</dbReference>
<name>A0A3Q4GG16_NEOBR</name>
<dbReference type="PROSITE" id="PS00028">
    <property type="entry name" value="ZINC_FINGER_C2H2_1"/>
    <property type="match status" value="2"/>
</dbReference>
<feature type="domain" description="C2H2-type" evidence="7">
    <location>
        <begin position="243"/>
        <end position="270"/>
    </location>
</feature>
<protein>
    <recommendedName>
        <fullName evidence="7">C2H2-type domain-containing protein</fullName>
    </recommendedName>
</protein>
<dbReference type="PANTHER" id="PTHR23235:SF120">
    <property type="entry name" value="KRUPPEL-LIKE FACTOR 15"/>
    <property type="match status" value="1"/>
</dbReference>
<accession>A0A3Q4GG16</accession>
<dbReference type="OMA" id="IMNTEPE"/>
<feature type="compositionally biased region" description="Basic and acidic residues" evidence="6">
    <location>
        <begin position="149"/>
        <end position="161"/>
    </location>
</feature>
<feature type="domain" description="C2H2-type" evidence="7">
    <location>
        <begin position="187"/>
        <end position="214"/>
    </location>
</feature>
<dbReference type="PROSITE" id="PS50157">
    <property type="entry name" value="ZINC_FINGER_C2H2_2"/>
    <property type="match status" value="3"/>
</dbReference>
<dbReference type="GO" id="GO:0000981">
    <property type="term" value="F:DNA-binding transcription factor activity, RNA polymerase II-specific"/>
    <property type="evidence" value="ECO:0007669"/>
    <property type="project" value="TreeGrafter"/>
</dbReference>
<organism evidence="8 9">
    <name type="scientific">Neolamprologus brichardi</name>
    <name type="common">Fairy cichlid</name>
    <name type="synonym">Lamprologus brichardi</name>
    <dbReference type="NCBI Taxonomy" id="32507"/>
    <lineage>
        <taxon>Eukaryota</taxon>
        <taxon>Metazoa</taxon>
        <taxon>Chordata</taxon>
        <taxon>Craniata</taxon>
        <taxon>Vertebrata</taxon>
        <taxon>Euteleostomi</taxon>
        <taxon>Actinopterygii</taxon>
        <taxon>Neopterygii</taxon>
        <taxon>Teleostei</taxon>
        <taxon>Neoteleostei</taxon>
        <taxon>Acanthomorphata</taxon>
        <taxon>Ovalentaria</taxon>
        <taxon>Cichlomorphae</taxon>
        <taxon>Cichliformes</taxon>
        <taxon>Cichlidae</taxon>
        <taxon>African cichlids</taxon>
        <taxon>Pseudocrenilabrinae</taxon>
        <taxon>Lamprologini</taxon>
        <taxon>Neolamprologus</taxon>
    </lineage>
</organism>
<evidence type="ECO:0000313" key="9">
    <source>
        <dbReference type="Proteomes" id="UP000261580"/>
    </source>
</evidence>
<evidence type="ECO:0000256" key="3">
    <source>
        <dbReference type="ARBA" id="ARBA00022771"/>
    </source>
</evidence>
<dbReference type="GO" id="GO:0000978">
    <property type="term" value="F:RNA polymerase II cis-regulatory region sequence-specific DNA binding"/>
    <property type="evidence" value="ECO:0007669"/>
    <property type="project" value="TreeGrafter"/>
</dbReference>
<dbReference type="Pfam" id="PF00096">
    <property type="entry name" value="zf-C2H2"/>
    <property type="match status" value="1"/>
</dbReference>
<keyword evidence="9" id="KW-1185">Reference proteome</keyword>
<dbReference type="InterPro" id="IPR036236">
    <property type="entry name" value="Znf_C2H2_sf"/>
</dbReference>
<dbReference type="GeneTree" id="ENSGT01150000286939"/>
<evidence type="ECO:0000259" key="7">
    <source>
        <dbReference type="PROSITE" id="PS50157"/>
    </source>
</evidence>
<dbReference type="STRING" id="32507.ENSNBRP00000007831"/>
<reference evidence="8" key="1">
    <citation type="submission" date="2025-08" db="UniProtKB">
        <authorList>
            <consortium name="Ensembl"/>
        </authorList>
    </citation>
    <scope>IDENTIFICATION</scope>
</reference>
<dbReference type="Ensembl" id="ENSNBRT00000008050.1">
    <property type="protein sequence ID" value="ENSNBRP00000007831.1"/>
    <property type="gene ID" value="ENSNBRG00000006112.1"/>
</dbReference>
<evidence type="ECO:0000313" key="8">
    <source>
        <dbReference type="Ensembl" id="ENSNBRP00000007831.1"/>
    </source>
</evidence>
<dbReference type="InterPro" id="IPR013087">
    <property type="entry name" value="Znf_C2H2_type"/>
</dbReference>
<dbReference type="SMART" id="SM00355">
    <property type="entry name" value="ZnF_C2H2"/>
    <property type="match status" value="3"/>
</dbReference>
<dbReference type="Bgee" id="ENSNBRG00000006112">
    <property type="expression patterns" value="Expressed in mesonephros and 4 other cell types or tissues"/>
</dbReference>
<dbReference type="Pfam" id="PF13465">
    <property type="entry name" value="zf-H2C2_2"/>
    <property type="match status" value="1"/>
</dbReference>
<keyword evidence="2" id="KW-0677">Repeat</keyword>
<feature type="region of interest" description="Disordered" evidence="6">
    <location>
        <begin position="127"/>
        <end position="186"/>
    </location>
</feature>
<keyword evidence="3 5" id="KW-0863">Zinc-finger</keyword>
<reference evidence="8" key="2">
    <citation type="submission" date="2025-09" db="UniProtKB">
        <authorList>
            <consortium name="Ensembl"/>
        </authorList>
    </citation>
    <scope>IDENTIFICATION</scope>
</reference>
<evidence type="ECO:0000256" key="1">
    <source>
        <dbReference type="ARBA" id="ARBA00022723"/>
    </source>
</evidence>
<sequence length="310" mass="35341">MHVRECVCVCVWRCACVSSCPQKGHKATCSLCRDLLMVQASKYFLKCLFCYHFFSFVPSDVVQQHAFEEEDVLTDQQVCNQERNSILDQKDPQPPQIKEEQEEVCSSQEGEQFGLKLEADTFMVTPTYEESSHSEPEPKSEQLLSHSFSRAESRDYEESQHVDSGSSRGTELKNRRPSRTNTKNKSIQCDVCGKTLPDKYRMTAHLRVHTGEKPYSCSTCGKRSSDSSALKKHMRIHTGEKPYSCSTCGKRFADPSAFKKHTRIHTGEKPYSCNPPMDPERKIHLLIIQCADIMTTDTSNKLSNLQHTLR</sequence>
<feature type="compositionally biased region" description="Basic and acidic residues" evidence="6">
    <location>
        <begin position="130"/>
        <end position="140"/>
    </location>
</feature>
<dbReference type="GO" id="GO:0008270">
    <property type="term" value="F:zinc ion binding"/>
    <property type="evidence" value="ECO:0007669"/>
    <property type="project" value="UniProtKB-KW"/>
</dbReference>
<keyword evidence="1" id="KW-0479">Metal-binding</keyword>